<name>A0A915KRQ9_ROMCU</name>
<dbReference type="Proteomes" id="UP000887565">
    <property type="component" value="Unplaced"/>
</dbReference>
<evidence type="ECO:0000313" key="2">
    <source>
        <dbReference type="WBParaSite" id="nRc.2.0.1.t41443-RA"/>
    </source>
</evidence>
<evidence type="ECO:0000313" key="1">
    <source>
        <dbReference type="Proteomes" id="UP000887565"/>
    </source>
</evidence>
<protein>
    <submittedName>
        <fullName evidence="2">Uncharacterized protein</fullName>
    </submittedName>
</protein>
<dbReference type="PROSITE" id="PS51257">
    <property type="entry name" value="PROKAR_LIPOPROTEIN"/>
    <property type="match status" value="1"/>
</dbReference>
<proteinExistence type="predicted"/>
<sequence length="94" mass="11063">MYLRIIIQRRHKLLTSTAISGSCIGKVPRPTKRRRRLATVPAKLSFKKRAIWALSLALAYEKKGKLCKPVILIFQKNYKFSEKQFQFFLEKLPR</sequence>
<organism evidence="1 2">
    <name type="scientific">Romanomermis culicivorax</name>
    <name type="common">Nematode worm</name>
    <dbReference type="NCBI Taxonomy" id="13658"/>
    <lineage>
        <taxon>Eukaryota</taxon>
        <taxon>Metazoa</taxon>
        <taxon>Ecdysozoa</taxon>
        <taxon>Nematoda</taxon>
        <taxon>Enoplea</taxon>
        <taxon>Dorylaimia</taxon>
        <taxon>Mermithida</taxon>
        <taxon>Mermithoidea</taxon>
        <taxon>Mermithidae</taxon>
        <taxon>Romanomermis</taxon>
    </lineage>
</organism>
<reference evidence="2" key="1">
    <citation type="submission" date="2022-11" db="UniProtKB">
        <authorList>
            <consortium name="WormBaseParasite"/>
        </authorList>
    </citation>
    <scope>IDENTIFICATION</scope>
</reference>
<keyword evidence="1" id="KW-1185">Reference proteome</keyword>
<dbReference type="AlphaFoldDB" id="A0A915KRQ9"/>
<accession>A0A915KRQ9</accession>
<dbReference type="WBParaSite" id="nRc.2.0.1.t41443-RA">
    <property type="protein sequence ID" value="nRc.2.0.1.t41443-RA"/>
    <property type="gene ID" value="nRc.2.0.1.g41443"/>
</dbReference>